<dbReference type="Gene3D" id="3.40.1050.10">
    <property type="entry name" value="Carbonic anhydrase"/>
    <property type="match status" value="1"/>
</dbReference>
<dbReference type="InterPro" id="IPR006311">
    <property type="entry name" value="TAT_signal"/>
</dbReference>
<reference evidence="3" key="1">
    <citation type="journal article" date="2019" name="Int. J. Syst. Evol. Microbiol.">
        <title>The Global Catalogue of Microorganisms (GCM) 10K type strain sequencing project: providing services to taxonomists for standard genome sequencing and annotation.</title>
        <authorList>
            <consortium name="The Broad Institute Genomics Platform"/>
            <consortium name="The Broad Institute Genome Sequencing Center for Infectious Disease"/>
            <person name="Wu L."/>
            <person name="Ma J."/>
        </authorList>
    </citation>
    <scope>NUCLEOTIDE SEQUENCE [LARGE SCALE GENOMIC DNA]</scope>
    <source>
        <strain evidence="3">CCUG 55074</strain>
    </source>
</reference>
<accession>A0ABW3T6L5</accession>
<proteinExistence type="inferred from homology"/>
<dbReference type="PROSITE" id="PS51318">
    <property type="entry name" value="TAT"/>
    <property type="match status" value="1"/>
</dbReference>
<evidence type="ECO:0000313" key="3">
    <source>
        <dbReference type="Proteomes" id="UP001597216"/>
    </source>
</evidence>
<dbReference type="EMBL" id="JBHTLQ010000081">
    <property type="protein sequence ID" value="MFD1192819.1"/>
    <property type="molecule type" value="Genomic_DNA"/>
</dbReference>
<dbReference type="InterPro" id="IPR001765">
    <property type="entry name" value="Carbonic_anhydrase"/>
</dbReference>
<dbReference type="Proteomes" id="UP001597216">
    <property type="component" value="Unassembled WGS sequence"/>
</dbReference>
<comment type="similarity">
    <text evidence="1">Belongs to the beta-class carbonic anhydrase family.</text>
</comment>
<name>A0ABW3T6L5_9CAUL</name>
<dbReference type="SMART" id="SM00947">
    <property type="entry name" value="Pro_CA"/>
    <property type="match status" value="1"/>
</dbReference>
<protein>
    <submittedName>
        <fullName evidence="2">Carbonic anhydrase</fullName>
    </submittedName>
</protein>
<organism evidence="2 3">
    <name type="scientific">Phenylobacterium conjunctum</name>
    <dbReference type="NCBI Taxonomy" id="1298959"/>
    <lineage>
        <taxon>Bacteria</taxon>
        <taxon>Pseudomonadati</taxon>
        <taxon>Pseudomonadota</taxon>
        <taxon>Alphaproteobacteria</taxon>
        <taxon>Caulobacterales</taxon>
        <taxon>Caulobacteraceae</taxon>
        <taxon>Phenylobacterium</taxon>
    </lineage>
</organism>
<sequence length="177" mass="19430">MNCLGHSTPRLSRRTALSAIALGGGASLLSSFMPGVARASGHAEALLLTCMDYRLVDDVTRYMDARGLTNKYDHVILAGASLGALNDKFPTWNEVFWTHIDLAVQLHEVHRVIIIDHKDCGAYKLVLGEASVKDADTELKTHVKQLYALRSQIVTRHPHMEVELGLMALDGTVTQIV</sequence>
<evidence type="ECO:0000256" key="1">
    <source>
        <dbReference type="ARBA" id="ARBA00006217"/>
    </source>
</evidence>
<comment type="caution">
    <text evidence="2">The sequence shown here is derived from an EMBL/GenBank/DDBJ whole genome shotgun (WGS) entry which is preliminary data.</text>
</comment>
<dbReference type="RefSeq" id="WP_374344860.1">
    <property type="nucleotide sequence ID" value="NZ_JBHTLQ010000081.1"/>
</dbReference>
<dbReference type="InterPro" id="IPR046871">
    <property type="entry name" value="Pro_CA_2"/>
</dbReference>
<gene>
    <name evidence="2" type="ORF">ACFQ27_19680</name>
</gene>
<keyword evidence="3" id="KW-1185">Reference proteome</keyword>
<dbReference type="InterPro" id="IPR036874">
    <property type="entry name" value="Carbonic_anhydrase_sf"/>
</dbReference>
<dbReference type="SUPFAM" id="SSF53056">
    <property type="entry name" value="beta-carbonic anhydrase, cab"/>
    <property type="match status" value="1"/>
</dbReference>
<evidence type="ECO:0000313" key="2">
    <source>
        <dbReference type="EMBL" id="MFD1192819.1"/>
    </source>
</evidence>
<dbReference type="Pfam" id="PF20393">
    <property type="entry name" value="Pro_CA_2"/>
    <property type="match status" value="1"/>
</dbReference>